<protein>
    <submittedName>
        <fullName evidence="1">5e0bc5b0-b6e7-4f5d-9499-30ae09d69305</fullName>
    </submittedName>
</protein>
<dbReference type="AlphaFoldDB" id="A0A8H2ZNW9"/>
<comment type="caution">
    <text evidence="1">The sequence shown here is derived from an EMBL/GenBank/DDBJ whole genome shotgun (WGS) entry which is preliminary data.</text>
</comment>
<reference evidence="1" key="1">
    <citation type="submission" date="2020-10" db="EMBL/GenBank/DDBJ databases">
        <authorList>
            <person name="Kusch S."/>
        </authorList>
    </citation>
    <scope>NUCLEOTIDE SEQUENCE</scope>
    <source>
        <strain evidence="1">SwB9</strain>
    </source>
</reference>
<dbReference type="OrthoDB" id="10042665at2759"/>
<sequence>MLFILNIKRIRHRLYHYRSTTDLSNLKSTPKQVNIDSRFMIYFKSYFRYGPAFASIGTLKLEEDFNNCGCHAMME</sequence>
<evidence type="ECO:0000313" key="1">
    <source>
        <dbReference type="EMBL" id="CAD6443321.1"/>
    </source>
</evidence>
<dbReference type="EMBL" id="CAJHIA010000010">
    <property type="protein sequence ID" value="CAD6443321.1"/>
    <property type="molecule type" value="Genomic_DNA"/>
</dbReference>
<dbReference type="Proteomes" id="UP000624404">
    <property type="component" value="Unassembled WGS sequence"/>
</dbReference>
<keyword evidence="2" id="KW-1185">Reference proteome</keyword>
<gene>
    <name evidence="1" type="ORF">SCLTRI_LOCUS3112</name>
</gene>
<proteinExistence type="predicted"/>
<accession>A0A8H2ZNW9</accession>
<organism evidence="1 2">
    <name type="scientific">Sclerotinia trifoliorum</name>
    <dbReference type="NCBI Taxonomy" id="28548"/>
    <lineage>
        <taxon>Eukaryota</taxon>
        <taxon>Fungi</taxon>
        <taxon>Dikarya</taxon>
        <taxon>Ascomycota</taxon>
        <taxon>Pezizomycotina</taxon>
        <taxon>Leotiomycetes</taxon>
        <taxon>Helotiales</taxon>
        <taxon>Sclerotiniaceae</taxon>
        <taxon>Sclerotinia</taxon>
    </lineage>
</organism>
<evidence type="ECO:0000313" key="2">
    <source>
        <dbReference type="Proteomes" id="UP000624404"/>
    </source>
</evidence>
<name>A0A8H2ZNW9_9HELO</name>